<evidence type="ECO:0000256" key="11">
    <source>
        <dbReference type="SAM" id="Phobius"/>
    </source>
</evidence>
<dbReference type="PANTHER" id="PTHR24223:SF108">
    <property type="entry name" value="ABC TRANSPORTER C FAMILY MEMBER 8"/>
    <property type="match status" value="1"/>
</dbReference>
<keyword evidence="7" id="KW-0067">ATP-binding</keyword>
<dbReference type="CDD" id="cd03250">
    <property type="entry name" value="ABCC_MRP_domain1"/>
    <property type="match status" value="1"/>
</dbReference>
<feature type="transmembrane region" description="Helical" evidence="11">
    <location>
        <begin position="321"/>
        <end position="345"/>
    </location>
</feature>
<keyword evidence="3" id="KW-0813">Transport</keyword>
<dbReference type="GO" id="GO:0140359">
    <property type="term" value="F:ABC-type transporter activity"/>
    <property type="evidence" value="ECO:0007669"/>
    <property type="project" value="InterPro"/>
</dbReference>
<dbReference type="InterPro" id="IPR011527">
    <property type="entry name" value="ABC1_TM_dom"/>
</dbReference>
<comment type="similarity">
    <text evidence="2">Belongs to the ABC transporter superfamily. ABCC family. Conjugate transporter (TC 3.A.1.208) subfamily.</text>
</comment>
<dbReference type="Pfam" id="PF00005">
    <property type="entry name" value="ABC_tran"/>
    <property type="match status" value="2"/>
</dbReference>
<dbReference type="InterPro" id="IPR003439">
    <property type="entry name" value="ABC_transporter-like_ATP-bd"/>
</dbReference>
<dbReference type="PROSITE" id="PS00211">
    <property type="entry name" value="ABC_TRANSPORTER_1"/>
    <property type="match status" value="1"/>
</dbReference>
<dbReference type="Proteomes" id="UP001140206">
    <property type="component" value="Chromosome 1"/>
</dbReference>
<dbReference type="FunFam" id="3.40.50.300:FF:000973">
    <property type="entry name" value="Multidrug resistance-associated protein 4"/>
    <property type="match status" value="1"/>
</dbReference>
<dbReference type="Gene3D" id="1.20.1560.10">
    <property type="entry name" value="ABC transporter type 1, transmembrane domain"/>
    <property type="match status" value="1"/>
</dbReference>
<evidence type="ECO:0000256" key="4">
    <source>
        <dbReference type="ARBA" id="ARBA00022692"/>
    </source>
</evidence>
<accession>A0AAV8GYB9</accession>
<keyword evidence="9 11" id="KW-1133">Transmembrane helix</keyword>
<evidence type="ECO:0000259" key="13">
    <source>
        <dbReference type="PROSITE" id="PS50929"/>
    </source>
</evidence>
<dbReference type="InterPro" id="IPR003593">
    <property type="entry name" value="AAA+_ATPase"/>
</dbReference>
<dbReference type="FunFam" id="3.40.50.300:FF:003838">
    <property type="entry name" value="ATP-dependent bile acid permease, putative"/>
    <property type="match status" value="1"/>
</dbReference>
<feature type="transmembrane region" description="Helical" evidence="11">
    <location>
        <begin position="430"/>
        <end position="451"/>
    </location>
</feature>
<dbReference type="InterPro" id="IPR027417">
    <property type="entry name" value="P-loop_NTPase"/>
</dbReference>
<keyword evidence="5" id="KW-0677">Repeat</keyword>
<keyword evidence="10 11" id="KW-0472">Membrane</keyword>
<dbReference type="SUPFAM" id="SSF90123">
    <property type="entry name" value="ABC transporter transmembrane region"/>
    <property type="match status" value="1"/>
</dbReference>
<feature type="domain" description="ABC transporter" evidence="12">
    <location>
        <begin position="20"/>
        <end position="270"/>
    </location>
</feature>
<dbReference type="PANTHER" id="PTHR24223">
    <property type="entry name" value="ATP-BINDING CASSETTE SUB-FAMILY C"/>
    <property type="match status" value="1"/>
</dbReference>
<name>A0AAV8GYB9_9POAL</name>
<dbReference type="SUPFAM" id="SSF52540">
    <property type="entry name" value="P-loop containing nucleoside triphosphate hydrolases"/>
    <property type="match status" value="2"/>
</dbReference>
<evidence type="ECO:0000259" key="12">
    <source>
        <dbReference type="PROSITE" id="PS50893"/>
    </source>
</evidence>
<dbReference type="InterPro" id="IPR036640">
    <property type="entry name" value="ABC1_TM_sf"/>
</dbReference>
<feature type="transmembrane region" description="Helical" evidence="11">
    <location>
        <begin position="458"/>
        <end position="477"/>
    </location>
</feature>
<keyword evidence="8" id="KW-1278">Translocase</keyword>
<evidence type="ECO:0000256" key="9">
    <source>
        <dbReference type="ARBA" id="ARBA00022989"/>
    </source>
</evidence>
<dbReference type="Gene3D" id="3.40.50.300">
    <property type="entry name" value="P-loop containing nucleotide triphosphate hydrolases"/>
    <property type="match status" value="2"/>
</dbReference>
<dbReference type="AlphaFoldDB" id="A0AAV8GYB9"/>
<dbReference type="CDD" id="cd18580">
    <property type="entry name" value="ABC_6TM_ABCC_D2"/>
    <property type="match status" value="1"/>
</dbReference>
<evidence type="ECO:0000256" key="7">
    <source>
        <dbReference type="ARBA" id="ARBA00022840"/>
    </source>
</evidence>
<feature type="domain" description="ABC transmembrane type-1" evidence="13">
    <location>
        <begin position="324"/>
        <end position="600"/>
    </location>
</feature>
<dbReference type="InterPro" id="IPR050173">
    <property type="entry name" value="ABC_transporter_C-like"/>
</dbReference>
<comment type="caution">
    <text evidence="14">The sequence shown here is derived from an EMBL/GenBank/DDBJ whole genome shotgun (WGS) entry which is preliminary data.</text>
</comment>
<reference evidence="14" key="1">
    <citation type="submission" date="2022-08" db="EMBL/GenBank/DDBJ databases">
        <authorList>
            <person name="Marques A."/>
        </authorList>
    </citation>
    <scope>NUCLEOTIDE SEQUENCE</scope>
    <source>
        <strain evidence="14">RhyPub2mFocal</strain>
        <tissue evidence="14">Leaves</tissue>
    </source>
</reference>
<keyword evidence="6" id="KW-0547">Nucleotide-binding</keyword>
<dbReference type="GO" id="GO:0016020">
    <property type="term" value="C:membrane"/>
    <property type="evidence" value="ECO:0007669"/>
    <property type="project" value="UniProtKB-SubCell"/>
</dbReference>
<evidence type="ECO:0000256" key="3">
    <source>
        <dbReference type="ARBA" id="ARBA00022448"/>
    </source>
</evidence>
<dbReference type="InterPro" id="IPR044726">
    <property type="entry name" value="ABCC_6TM_D2"/>
</dbReference>
<evidence type="ECO:0000256" key="10">
    <source>
        <dbReference type="ARBA" id="ARBA00023136"/>
    </source>
</evidence>
<evidence type="ECO:0000313" key="15">
    <source>
        <dbReference type="Proteomes" id="UP001140206"/>
    </source>
</evidence>
<dbReference type="FunFam" id="1.20.1560.10:FF:000002">
    <property type="entry name" value="ABC transporter C family member 5"/>
    <property type="match status" value="1"/>
</dbReference>
<sequence length="757" mass="83903">MIQVKISLDRIQVFLSEDEIREEDVKRECQKDLGWDVKVQGGEFSWDPIGGPLTLRYVSLEVKGGEKLAICRPVGAGKSSLLYALLGEIPKINGSVEVYGSVAYVSQTAWIQRGTIRENIIFGKPFDEGRYEKAVKACALDKDIENFENGEATEIGQRGLNMSGGQKQRIQLARAVYNDADVYLVDDPFSEVDAHTAATLFYDCVMGALGKKIVILVTHQVEFLAGVDTILLVNAHHSSITVLEGSNLANIANGKQELDTHVECKHQPSTEQHTEEDISIAMKATKVATTKLTEEEEEEKEIGDLGWKPYKDYLSVSTGNYLLVFLISVQVLFVAMQSMSTYWLAIVVQLSHIRSEVLVGVYAALSTVSCVFAHFRSYCAARLGLKASKAFFEGFMDSVFKAPMVFFDSTAIGRILTRASTDLSILDFDIPYSTSYVVAGTIEVAVVIIIMSTVTWQVLIVAIPVIIVLIYIQRYYVASARELVRINETTKAPVMNYASESMLGVVTIRAFAATKMFVRKSLKLIDQDASLFFHTIACLEWVLLRVEVLQNITIITSALFLTFLPYGVIAPGFMGLCLSYSLNLSSTQVFLTRYYSSLENYMISVERIKQYMHIPPEPPAVIQASRPSPSWPSQGNIEFQNLMVKYRPNSPLVLKGITCTFRAGDKIGIVGRTGSGKSTLISSLFRLVDPVGGRILIDNLDICSIGLKDLRGKLSIIPQEPTLFRGTVRTNLDPLGSHPDHEIWEVGYSIIVNHLAN</sequence>
<gene>
    <name evidence="14" type="ORF">LUZ62_021142</name>
</gene>
<evidence type="ECO:0000256" key="1">
    <source>
        <dbReference type="ARBA" id="ARBA00004141"/>
    </source>
</evidence>
<dbReference type="PROSITE" id="PS50893">
    <property type="entry name" value="ABC_TRANSPORTER_2"/>
    <property type="match status" value="1"/>
</dbReference>
<dbReference type="SMART" id="SM00382">
    <property type="entry name" value="AAA"/>
    <property type="match status" value="2"/>
</dbReference>
<dbReference type="PROSITE" id="PS50929">
    <property type="entry name" value="ABC_TM1F"/>
    <property type="match status" value="1"/>
</dbReference>
<evidence type="ECO:0000256" key="2">
    <source>
        <dbReference type="ARBA" id="ARBA00009726"/>
    </source>
</evidence>
<dbReference type="EMBL" id="JAMFTS010000001">
    <property type="protein sequence ID" value="KAJ4808576.1"/>
    <property type="molecule type" value="Genomic_DNA"/>
</dbReference>
<protein>
    <submittedName>
        <fullName evidence="14">Multidrug resistance associated protein 1</fullName>
    </submittedName>
</protein>
<dbReference type="InterPro" id="IPR017871">
    <property type="entry name" value="ABC_transporter-like_CS"/>
</dbReference>
<evidence type="ECO:0000256" key="6">
    <source>
        <dbReference type="ARBA" id="ARBA00022741"/>
    </source>
</evidence>
<dbReference type="GO" id="GO:0016887">
    <property type="term" value="F:ATP hydrolysis activity"/>
    <property type="evidence" value="ECO:0007669"/>
    <property type="project" value="InterPro"/>
</dbReference>
<keyword evidence="15" id="KW-1185">Reference proteome</keyword>
<dbReference type="Pfam" id="PF00664">
    <property type="entry name" value="ABC_membrane"/>
    <property type="match status" value="1"/>
</dbReference>
<proteinExistence type="inferred from homology"/>
<feature type="transmembrane region" description="Helical" evidence="11">
    <location>
        <begin position="552"/>
        <end position="578"/>
    </location>
</feature>
<organism evidence="14 15">
    <name type="scientific">Rhynchospora pubera</name>
    <dbReference type="NCBI Taxonomy" id="906938"/>
    <lineage>
        <taxon>Eukaryota</taxon>
        <taxon>Viridiplantae</taxon>
        <taxon>Streptophyta</taxon>
        <taxon>Embryophyta</taxon>
        <taxon>Tracheophyta</taxon>
        <taxon>Spermatophyta</taxon>
        <taxon>Magnoliopsida</taxon>
        <taxon>Liliopsida</taxon>
        <taxon>Poales</taxon>
        <taxon>Cyperaceae</taxon>
        <taxon>Cyperoideae</taxon>
        <taxon>Rhynchosporeae</taxon>
        <taxon>Rhynchospora</taxon>
    </lineage>
</organism>
<feature type="transmembrane region" description="Helical" evidence="11">
    <location>
        <begin position="357"/>
        <end position="375"/>
    </location>
</feature>
<evidence type="ECO:0000313" key="14">
    <source>
        <dbReference type="EMBL" id="KAJ4808576.1"/>
    </source>
</evidence>
<evidence type="ECO:0000256" key="5">
    <source>
        <dbReference type="ARBA" id="ARBA00022737"/>
    </source>
</evidence>
<comment type="subcellular location">
    <subcellularLocation>
        <location evidence="1">Membrane</location>
        <topology evidence="1">Multi-pass membrane protein</topology>
    </subcellularLocation>
</comment>
<dbReference type="GO" id="GO:0005524">
    <property type="term" value="F:ATP binding"/>
    <property type="evidence" value="ECO:0007669"/>
    <property type="project" value="UniProtKB-KW"/>
</dbReference>
<keyword evidence="4 11" id="KW-0812">Transmembrane</keyword>
<evidence type="ECO:0000256" key="8">
    <source>
        <dbReference type="ARBA" id="ARBA00022967"/>
    </source>
</evidence>